<protein>
    <recommendedName>
        <fullName evidence="2">Knl1 C-terminal RWD domain-containing protein</fullName>
    </recommendedName>
</protein>
<sequence length="1029" mass="113633">MDIGGGGGGIPSPATGDETMARRRSRRVSFAEITAVHVFDRDEDFETPPEERAASPSPSPSLSPGKAAEDGEETDGEEGFLRPPFRFVNDIDSSSPGSAVGSIASNDDEDFFGPVSRSFILSGRPSDSGVSEDGNQDITLDSATFSMHFRNVAPPDDCSVNSAGSLRTPNSASMGPLKELTGSGYGVKLCNSRDALTDMSLFADNPERYDYAKLSPTLDNLLQKVKDNHEPESTKNGVDSVTPDHYSTLAASEKGNREEISYVGNDISCELDIIGSHEEHISISNPVAASTDPIQEGYAMIVDVHEKSQENCNNVQPPAMLSPLYQSLMSNVDSQPNLVDQHLPKDLPPETSHTANAYHLLPSAVPVIPMYNAEQLHQQNQVMDSDAIPHTPKTVVQTLQIPQGSVSSLRSKRQRLFSPLTLSTSNVISLEACSLGSEFVKHSKRITALEDRLKSRLHESPAAHNFRLPLIERNEFGLQPNSIISNTENHGSTISVSSNSVSRRHLKKMGQASILVTPRKELNEATKIQNVSSSVLMMDSQPSHECNSILDLDGDVRKNGINDHGHAEQEHPEKRSKVLRSPITSLKQLPCVSLSSSMTEENQIESHGKQQSVNVDWNKVVLTISNATCQIFSASISKVKPQQLDMLGDMLGEIQMTTKYKRLSTAVMIQVSGNDTQKKLVEARSLLDKLLYEKAKLQINRVKLEKLHNKAQQFQDGIQECCYLKSKISDLCCSTVDATLMKGAPLHATTLITASNRQEGLAMINEKRLALDMIKKKVEISRSSLAHVCNTKGDISCDEVIRAAEEQLEIRNRCRVIHQQAWLWELNDLVKRENKRDIILNYYNLLFQRIILNISDKSGIFVNNSLSGSKIGQTFPNLNASVAFNFVFKAEANQRVSDLRSLQKKTMETSLLMGNLIDVLEEIKIAKMELLNLTSAAFHVESQSCQLAFHLCFMNFKSGKKISFTIDMTDLNCAVYPSEPSELRMTVCEAQTTLALPSLDKLMVSLRNLQPGRLMILRLCRMASQFIHA</sequence>
<feature type="compositionally biased region" description="Gly residues" evidence="1">
    <location>
        <begin position="1"/>
        <end position="10"/>
    </location>
</feature>
<gene>
    <name evidence="3" type="ORF">GUJ93_ZPchr0006g43435</name>
</gene>
<feature type="domain" description="Knl1 C-terminal RWD" evidence="2">
    <location>
        <begin position="767"/>
        <end position="919"/>
    </location>
</feature>
<dbReference type="InterPro" id="IPR040850">
    <property type="entry name" value="Knl1_RWD_C"/>
</dbReference>
<dbReference type="EMBL" id="JAAALK010000283">
    <property type="protein sequence ID" value="KAG8075334.1"/>
    <property type="molecule type" value="Genomic_DNA"/>
</dbReference>
<proteinExistence type="predicted"/>
<dbReference type="PANTHER" id="PTHR35707">
    <property type="entry name" value="OS06G0608100 PROTEIN"/>
    <property type="match status" value="1"/>
</dbReference>
<reference evidence="3" key="1">
    <citation type="journal article" date="2021" name="bioRxiv">
        <title>Whole Genome Assembly and Annotation of Northern Wild Rice, Zizania palustris L., Supports a Whole Genome Duplication in the Zizania Genus.</title>
        <authorList>
            <person name="Haas M."/>
            <person name="Kono T."/>
            <person name="Macchietto M."/>
            <person name="Millas R."/>
            <person name="McGilp L."/>
            <person name="Shao M."/>
            <person name="Duquette J."/>
            <person name="Hirsch C.N."/>
            <person name="Kimball J."/>
        </authorList>
    </citation>
    <scope>NUCLEOTIDE SEQUENCE</scope>
    <source>
        <tissue evidence="3">Fresh leaf tissue</tissue>
    </source>
</reference>
<evidence type="ECO:0000256" key="1">
    <source>
        <dbReference type="SAM" id="MobiDB-lite"/>
    </source>
</evidence>
<dbReference type="AlphaFoldDB" id="A0A8J5W4B8"/>
<name>A0A8J5W4B8_ZIZPA</name>
<reference evidence="3" key="2">
    <citation type="submission" date="2021-02" db="EMBL/GenBank/DDBJ databases">
        <authorList>
            <person name="Kimball J.A."/>
            <person name="Haas M.W."/>
            <person name="Macchietto M."/>
            <person name="Kono T."/>
            <person name="Duquette J."/>
            <person name="Shao M."/>
        </authorList>
    </citation>
    <scope>NUCLEOTIDE SEQUENCE</scope>
    <source>
        <tissue evidence="3">Fresh leaf tissue</tissue>
    </source>
</reference>
<dbReference type="OrthoDB" id="1929367at2759"/>
<comment type="caution">
    <text evidence="3">The sequence shown here is derived from an EMBL/GenBank/DDBJ whole genome shotgun (WGS) entry which is preliminary data.</text>
</comment>
<feature type="region of interest" description="Disordered" evidence="1">
    <location>
        <begin position="1"/>
        <end position="84"/>
    </location>
</feature>
<organism evidence="3 4">
    <name type="scientific">Zizania palustris</name>
    <name type="common">Northern wild rice</name>
    <dbReference type="NCBI Taxonomy" id="103762"/>
    <lineage>
        <taxon>Eukaryota</taxon>
        <taxon>Viridiplantae</taxon>
        <taxon>Streptophyta</taxon>
        <taxon>Embryophyta</taxon>
        <taxon>Tracheophyta</taxon>
        <taxon>Spermatophyta</taxon>
        <taxon>Magnoliopsida</taxon>
        <taxon>Liliopsida</taxon>
        <taxon>Poales</taxon>
        <taxon>Poaceae</taxon>
        <taxon>BOP clade</taxon>
        <taxon>Oryzoideae</taxon>
        <taxon>Oryzeae</taxon>
        <taxon>Zizaniinae</taxon>
        <taxon>Zizania</taxon>
    </lineage>
</organism>
<evidence type="ECO:0000259" key="2">
    <source>
        <dbReference type="Pfam" id="PF18210"/>
    </source>
</evidence>
<evidence type="ECO:0000313" key="4">
    <source>
        <dbReference type="Proteomes" id="UP000729402"/>
    </source>
</evidence>
<dbReference type="Pfam" id="PF18210">
    <property type="entry name" value="Knl1_RWD_C"/>
    <property type="match status" value="1"/>
</dbReference>
<dbReference type="Proteomes" id="UP000729402">
    <property type="component" value="Unassembled WGS sequence"/>
</dbReference>
<keyword evidence="4" id="KW-1185">Reference proteome</keyword>
<dbReference type="PANTHER" id="PTHR35707:SF1">
    <property type="entry name" value="SPC7 KINETOCHORE PROTEIN DOMAIN-CONTAINING PROTEIN"/>
    <property type="match status" value="1"/>
</dbReference>
<evidence type="ECO:0000313" key="3">
    <source>
        <dbReference type="EMBL" id="KAG8075334.1"/>
    </source>
</evidence>
<feature type="compositionally biased region" description="Low complexity" evidence="1">
    <location>
        <begin position="54"/>
        <end position="64"/>
    </location>
</feature>
<accession>A0A8J5W4B8</accession>